<dbReference type="EMBL" id="QTSX02002263">
    <property type="protein sequence ID" value="KAJ9076591.1"/>
    <property type="molecule type" value="Genomic_DNA"/>
</dbReference>
<accession>A0ACC2TQ15</accession>
<evidence type="ECO:0000313" key="2">
    <source>
        <dbReference type="Proteomes" id="UP001165960"/>
    </source>
</evidence>
<proteinExistence type="predicted"/>
<protein>
    <submittedName>
        <fullName evidence="1">Uncharacterized protein</fullName>
    </submittedName>
</protein>
<comment type="caution">
    <text evidence="1">The sequence shown here is derived from an EMBL/GenBank/DDBJ whole genome shotgun (WGS) entry which is preliminary data.</text>
</comment>
<sequence>MLTIEGNQAFVALATKQQQAATALPVALSVKEDTLVDRLCRAYSQVRAVPKDSVKSRVKLILGYINLGLHLLDALAAELAVAGMTQRKAELVVLGSLLEAQSPPGSLELQQGETKAQHTKCMSALQHPVKERANYAVMVMRFVLAFGHGAVFALSARCSPKSITQHLALAKQKELLQWA</sequence>
<reference evidence="1" key="1">
    <citation type="submission" date="2022-04" db="EMBL/GenBank/DDBJ databases">
        <title>Genome of the entomopathogenic fungus Entomophthora muscae.</title>
        <authorList>
            <person name="Elya C."/>
            <person name="Lovett B.R."/>
            <person name="Lee E."/>
            <person name="Macias A.M."/>
            <person name="Hajek A.E."/>
            <person name="De Bivort B.L."/>
            <person name="Kasson M.T."/>
            <person name="De Fine Licht H.H."/>
            <person name="Stajich J.E."/>
        </authorList>
    </citation>
    <scope>NUCLEOTIDE SEQUENCE</scope>
    <source>
        <strain evidence="1">Berkeley</strain>
    </source>
</reference>
<evidence type="ECO:0000313" key="1">
    <source>
        <dbReference type="EMBL" id="KAJ9076591.1"/>
    </source>
</evidence>
<gene>
    <name evidence="1" type="ORF">DSO57_1024593</name>
</gene>
<organism evidence="1 2">
    <name type="scientific">Entomophthora muscae</name>
    <dbReference type="NCBI Taxonomy" id="34485"/>
    <lineage>
        <taxon>Eukaryota</taxon>
        <taxon>Fungi</taxon>
        <taxon>Fungi incertae sedis</taxon>
        <taxon>Zoopagomycota</taxon>
        <taxon>Entomophthoromycotina</taxon>
        <taxon>Entomophthoromycetes</taxon>
        <taxon>Entomophthorales</taxon>
        <taxon>Entomophthoraceae</taxon>
        <taxon>Entomophthora</taxon>
    </lineage>
</organism>
<keyword evidence="2" id="KW-1185">Reference proteome</keyword>
<dbReference type="Proteomes" id="UP001165960">
    <property type="component" value="Unassembled WGS sequence"/>
</dbReference>
<name>A0ACC2TQ15_9FUNG</name>